<dbReference type="Proteomes" id="UP000507470">
    <property type="component" value="Unassembled WGS sequence"/>
</dbReference>
<evidence type="ECO:0000313" key="2">
    <source>
        <dbReference type="Proteomes" id="UP000507470"/>
    </source>
</evidence>
<dbReference type="OrthoDB" id="5953030at2759"/>
<proteinExistence type="predicted"/>
<sequence>MEEISLAPYVDSKALELAEISKDTPNNPGGIIMKDPNTGDPNGIFYENARHEIMDVAIKKGWKHILNNFKQDFGYDDGFEFHIHAMGNRGVEEKGGELVAYARSDLVFDRKCNVEFKSVESICVDFVNDKKLLTAGLYRPPSMSNSEFSKIFKDTFDKASTKSDNILMLDINYDMLVNEK</sequence>
<accession>A0A6J8E9I0</accession>
<gene>
    <name evidence="1" type="ORF">MCOR_49880</name>
</gene>
<name>A0A6J8E9I0_MYTCO</name>
<protein>
    <submittedName>
        <fullName evidence="1">Uncharacterized protein</fullName>
    </submittedName>
</protein>
<keyword evidence="2" id="KW-1185">Reference proteome</keyword>
<evidence type="ECO:0000313" key="1">
    <source>
        <dbReference type="EMBL" id="CAC5417374.1"/>
    </source>
</evidence>
<dbReference type="EMBL" id="CACVKT020008737">
    <property type="protein sequence ID" value="CAC5417374.1"/>
    <property type="molecule type" value="Genomic_DNA"/>
</dbReference>
<dbReference type="AlphaFoldDB" id="A0A6J8E9I0"/>
<reference evidence="1 2" key="1">
    <citation type="submission" date="2020-06" db="EMBL/GenBank/DDBJ databases">
        <authorList>
            <person name="Li R."/>
            <person name="Bekaert M."/>
        </authorList>
    </citation>
    <scope>NUCLEOTIDE SEQUENCE [LARGE SCALE GENOMIC DNA]</scope>
    <source>
        <strain evidence="2">wild</strain>
    </source>
</reference>
<organism evidence="1 2">
    <name type="scientific">Mytilus coruscus</name>
    <name type="common">Sea mussel</name>
    <dbReference type="NCBI Taxonomy" id="42192"/>
    <lineage>
        <taxon>Eukaryota</taxon>
        <taxon>Metazoa</taxon>
        <taxon>Spiralia</taxon>
        <taxon>Lophotrochozoa</taxon>
        <taxon>Mollusca</taxon>
        <taxon>Bivalvia</taxon>
        <taxon>Autobranchia</taxon>
        <taxon>Pteriomorphia</taxon>
        <taxon>Mytilida</taxon>
        <taxon>Mytiloidea</taxon>
        <taxon>Mytilidae</taxon>
        <taxon>Mytilinae</taxon>
        <taxon>Mytilus</taxon>
    </lineage>
</organism>